<dbReference type="EMBL" id="FWPT01000005">
    <property type="protein sequence ID" value="SMA47742.1"/>
    <property type="molecule type" value="Genomic_DNA"/>
</dbReference>
<accession>A0A1X7AMX4</accession>
<dbReference type="OrthoDB" id="5735634at2"/>
<dbReference type="Proteomes" id="UP000196573">
    <property type="component" value="Unassembled WGS sequence"/>
</dbReference>
<organism evidence="1 2">
    <name type="scientific">Parendozoicomonas haliclonae</name>
    <dbReference type="NCBI Taxonomy" id="1960125"/>
    <lineage>
        <taxon>Bacteria</taxon>
        <taxon>Pseudomonadati</taxon>
        <taxon>Pseudomonadota</taxon>
        <taxon>Gammaproteobacteria</taxon>
        <taxon>Oceanospirillales</taxon>
        <taxon>Endozoicomonadaceae</taxon>
        <taxon>Parendozoicomonas</taxon>
    </lineage>
</organism>
<gene>
    <name evidence="1" type="ORF">EHSB41UT_02538</name>
</gene>
<protein>
    <recommendedName>
        <fullName evidence="3">Preprotein translocase subunit YajC</fullName>
    </recommendedName>
</protein>
<name>A0A1X7AMX4_9GAMM</name>
<evidence type="ECO:0000313" key="2">
    <source>
        <dbReference type="Proteomes" id="UP000196573"/>
    </source>
</evidence>
<dbReference type="AlphaFoldDB" id="A0A1X7AMX4"/>
<dbReference type="RefSeq" id="WP_087110410.1">
    <property type="nucleotide sequence ID" value="NZ_CBCSCN010000003.1"/>
</dbReference>
<reference evidence="1 2" key="1">
    <citation type="submission" date="2017-03" db="EMBL/GenBank/DDBJ databases">
        <authorList>
            <person name="Afonso C.L."/>
            <person name="Miller P.J."/>
            <person name="Scott M.A."/>
            <person name="Spackman E."/>
            <person name="Goraichik I."/>
            <person name="Dimitrov K.M."/>
            <person name="Suarez D.L."/>
            <person name="Swayne D.E."/>
        </authorList>
    </citation>
    <scope>NUCLEOTIDE SEQUENCE [LARGE SCALE GENOMIC DNA]</scope>
    <source>
        <strain evidence="1">SB41UT1</strain>
    </source>
</reference>
<proteinExistence type="predicted"/>
<sequence>MIWLIILLVILFIAGNILWLLPSSDERRRMKLRTEAMGRGLSVRMPPMADDLPEACAKPRSQWYEYGLLAVSPDNALEERQAWLNHAKDTGGHDELFALLRDMPEGVMRVKHTPEGLFVLWNEQGDSADLEHIITLLNDNLRQNG</sequence>
<evidence type="ECO:0008006" key="3">
    <source>
        <dbReference type="Google" id="ProtNLM"/>
    </source>
</evidence>
<evidence type="ECO:0000313" key="1">
    <source>
        <dbReference type="EMBL" id="SMA47742.1"/>
    </source>
</evidence>
<keyword evidence="2" id="KW-1185">Reference proteome</keyword>